<dbReference type="EMBL" id="BK015024">
    <property type="protein sequence ID" value="DAD87691.1"/>
    <property type="molecule type" value="Genomic_DNA"/>
</dbReference>
<organism evidence="1">
    <name type="scientific">Podoviridae sp. ctyhm34</name>
    <dbReference type="NCBI Taxonomy" id="2826595"/>
    <lineage>
        <taxon>Viruses</taxon>
        <taxon>Duplodnaviria</taxon>
        <taxon>Heunggongvirae</taxon>
        <taxon>Uroviricota</taxon>
        <taxon>Caudoviricetes</taxon>
    </lineage>
</organism>
<protein>
    <submittedName>
        <fullName evidence="1">Uncharacterized protein</fullName>
    </submittedName>
</protein>
<evidence type="ECO:0000313" key="1">
    <source>
        <dbReference type="EMBL" id="DAD87691.1"/>
    </source>
</evidence>
<accession>A0A8S5N0N4</accession>
<proteinExistence type="predicted"/>
<name>A0A8S5N0N4_9CAUD</name>
<sequence>MANNILAQSEQKKIDIQPVCYHQCCNMVVRTNTVNRQTYDAVTNLYTPDYSTSNLVVFPECQLIDPDSPVSSIMVNSSLASFRWIEVTSSGQTEIATQSGSTKEGYQVVVSGESKGQITVSSNAVVGVRRTLRFVGTWEDSVSGYSYRFTKDIPLVLEDVTDARASITLDMPNTDKWNPFRQQATRTIKALVMVGSHNMTESTKVKIFWYRVMNDKTKKLITSVDDEENWEITSATTGKNGQITSITIDRDKMGEEIAYEVKCSYRIDGNLPSEPEPGDPVASTTLIRCFPPIRAMFTNSNARVSGNVNVLLKAIVTDTQGEIPNWENIAFANWYICTSSRNSDGTISTTRTLIGTGSQISVEADKAKFIQLEICDRGATAAMVDDEGSYLVDEDARLIEKPVIV</sequence>
<reference evidence="1" key="1">
    <citation type="journal article" date="2021" name="Proc. Natl. Acad. Sci. U.S.A.">
        <title>A Catalog of Tens of Thousands of Viruses from Human Metagenomes Reveals Hidden Associations with Chronic Diseases.</title>
        <authorList>
            <person name="Tisza M.J."/>
            <person name="Buck C.B."/>
        </authorList>
    </citation>
    <scope>NUCLEOTIDE SEQUENCE</scope>
    <source>
        <strain evidence="1">Ctyhm34</strain>
    </source>
</reference>